<feature type="compositionally biased region" description="Polar residues" evidence="1">
    <location>
        <begin position="332"/>
        <end position="355"/>
    </location>
</feature>
<feature type="compositionally biased region" description="Low complexity" evidence="1">
    <location>
        <begin position="62"/>
        <end position="76"/>
    </location>
</feature>
<evidence type="ECO:0000256" key="1">
    <source>
        <dbReference type="SAM" id="MobiDB-lite"/>
    </source>
</evidence>
<feature type="compositionally biased region" description="Basic and acidic residues" evidence="1">
    <location>
        <begin position="135"/>
        <end position="145"/>
    </location>
</feature>
<feature type="compositionally biased region" description="Polar residues" evidence="1">
    <location>
        <begin position="304"/>
        <end position="315"/>
    </location>
</feature>
<feature type="compositionally biased region" description="Low complexity" evidence="1">
    <location>
        <begin position="1"/>
        <end position="20"/>
    </location>
</feature>
<evidence type="ECO:0000313" key="2">
    <source>
        <dbReference type="EMBL" id="UJO23274.1"/>
    </source>
</evidence>
<protein>
    <submittedName>
        <fullName evidence="2">Uncharacterized protein</fullName>
    </submittedName>
</protein>
<evidence type="ECO:0000313" key="3">
    <source>
        <dbReference type="Proteomes" id="UP000756132"/>
    </source>
</evidence>
<sequence length="432" mass="45163">MAEAGGPAPMPGMALMPPIASASTHAAGGPMNQGGGQYPAPPQQQSYNPTTGYFLPTQPVNAAPQAAGSSQQPLQQRTDDSLAGMGGLSNSSLLTQPVNPAPQATIRRERGQPQQVEQPYHRVLGNLRGQHEDRMARVAQEEEQRGLTQQAPRTQTFPGYGAPDTRGAPVSQDWGGAAPMQQGQQDSRSTRGFNPAYAPSMEGPRRQQARPPPLVIPSDPNSDLDLYDVSPQRVRPIGEFTPAPDDHIGIAMGWPAPREMTDTQGSNRPRESASPGSPADPRQGPGSPMSVQTSPAPPRAPRQGSGSPMSISTSPAPRGSQPASPACASFPAQGSTPPASRSGQSKPSGSGQTKSPAADPKKELAEQKKAQKKLDKEAADKQKADAKKARDALAKQAKEAEAARKAAEKLNKKKDDRGGNGGPSGKGKGRAK</sequence>
<dbReference type="AlphaFoldDB" id="A0A9Q8UUS4"/>
<reference evidence="2" key="1">
    <citation type="submission" date="2021-12" db="EMBL/GenBank/DDBJ databases">
        <authorList>
            <person name="Zaccaron A."/>
            <person name="Stergiopoulos I."/>
        </authorList>
    </citation>
    <scope>NUCLEOTIDE SEQUENCE</scope>
    <source>
        <strain evidence="2">Race5_Kim</strain>
    </source>
</reference>
<gene>
    <name evidence="2" type="ORF">CLAFUR5_11705</name>
</gene>
<feature type="region of interest" description="Disordered" evidence="1">
    <location>
        <begin position="135"/>
        <end position="432"/>
    </location>
</feature>
<dbReference type="KEGG" id="ffu:CLAFUR5_11705"/>
<dbReference type="Proteomes" id="UP000756132">
    <property type="component" value="Chromosome 10"/>
</dbReference>
<name>A0A9Q8UUS4_PASFU</name>
<accession>A0A9Q8UUS4</accession>
<dbReference type="GeneID" id="71991583"/>
<organism evidence="2 3">
    <name type="scientific">Passalora fulva</name>
    <name type="common">Tomato leaf mold</name>
    <name type="synonym">Cladosporium fulvum</name>
    <dbReference type="NCBI Taxonomy" id="5499"/>
    <lineage>
        <taxon>Eukaryota</taxon>
        <taxon>Fungi</taxon>
        <taxon>Dikarya</taxon>
        <taxon>Ascomycota</taxon>
        <taxon>Pezizomycotina</taxon>
        <taxon>Dothideomycetes</taxon>
        <taxon>Dothideomycetidae</taxon>
        <taxon>Mycosphaerellales</taxon>
        <taxon>Mycosphaerellaceae</taxon>
        <taxon>Fulvia</taxon>
    </lineage>
</organism>
<feature type="compositionally biased region" description="Polar residues" evidence="1">
    <location>
        <begin position="88"/>
        <end position="98"/>
    </location>
</feature>
<keyword evidence="3" id="KW-1185">Reference proteome</keyword>
<proteinExistence type="predicted"/>
<feature type="compositionally biased region" description="Basic and acidic residues" evidence="1">
    <location>
        <begin position="359"/>
        <end position="418"/>
    </location>
</feature>
<reference evidence="2" key="2">
    <citation type="journal article" date="2022" name="Microb. Genom.">
        <title>A chromosome-scale genome assembly of the tomato pathogen Cladosporium fulvum reveals a compartmentalized genome architecture and the presence of a dispensable chromosome.</title>
        <authorList>
            <person name="Zaccaron A.Z."/>
            <person name="Chen L.H."/>
            <person name="Samaras A."/>
            <person name="Stergiopoulos I."/>
        </authorList>
    </citation>
    <scope>NUCLEOTIDE SEQUENCE</scope>
    <source>
        <strain evidence="2">Race5_Kim</strain>
    </source>
</reference>
<dbReference type="EMBL" id="CP090172">
    <property type="protein sequence ID" value="UJO23274.1"/>
    <property type="molecule type" value="Genomic_DNA"/>
</dbReference>
<feature type="region of interest" description="Disordered" evidence="1">
    <location>
        <begin position="1"/>
        <end position="120"/>
    </location>
</feature>
<dbReference type="RefSeq" id="XP_047767640.1">
    <property type="nucleotide sequence ID" value="XM_047910853.1"/>
</dbReference>
<feature type="compositionally biased region" description="Polar residues" evidence="1">
    <location>
        <begin position="146"/>
        <end position="157"/>
    </location>
</feature>
<feature type="compositionally biased region" description="Polar residues" evidence="1">
    <location>
        <begin position="181"/>
        <end position="192"/>
    </location>
</feature>